<dbReference type="Gene3D" id="2.60.120.1540">
    <property type="match status" value="1"/>
</dbReference>
<dbReference type="InterPro" id="IPR008993">
    <property type="entry name" value="TIMP-like_OB-fold"/>
</dbReference>
<protein>
    <submittedName>
        <fullName evidence="7">Complement C3-like</fullName>
    </submittedName>
</protein>
<dbReference type="Gene3D" id="2.60.40.1930">
    <property type="match status" value="3"/>
</dbReference>
<dbReference type="PROSITE" id="PS50189">
    <property type="entry name" value="NTR"/>
    <property type="match status" value="1"/>
</dbReference>
<dbReference type="Pfam" id="PF00207">
    <property type="entry name" value="A2M"/>
    <property type="match status" value="1"/>
</dbReference>
<dbReference type="InterPro" id="IPR008930">
    <property type="entry name" value="Terpenoid_cyclase/PrenylTrfase"/>
</dbReference>
<dbReference type="SMART" id="SM01361">
    <property type="entry name" value="A2M_recep"/>
    <property type="match status" value="1"/>
</dbReference>
<dbReference type="Pfam" id="PF07677">
    <property type="entry name" value="A2M_recep"/>
    <property type="match status" value="1"/>
</dbReference>
<dbReference type="InterPro" id="IPR013783">
    <property type="entry name" value="Ig-like_fold"/>
</dbReference>
<dbReference type="EMBL" id="MG596913">
    <property type="protein sequence ID" value="AVP12668.1"/>
    <property type="molecule type" value="mRNA"/>
</dbReference>
<evidence type="ECO:0000256" key="4">
    <source>
        <dbReference type="SAM" id="MobiDB-lite"/>
    </source>
</evidence>
<dbReference type="InterPro" id="IPR047565">
    <property type="entry name" value="Alpha-macroglob_thiol-ester_cl"/>
</dbReference>
<reference evidence="7" key="1">
    <citation type="journal article" date="2018" name="Dev. Comp. Immunol.">
        <title>Immune repertoire in the transcriptome of Littorina littorea reveals new trends in lophotrochozoan proto-complement evolution.</title>
        <authorList>
            <person name="Gorbushin A.M."/>
        </authorList>
    </citation>
    <scope>NUCLEOTIDE SEQUENCE</scope>
</reference>
<dbReference type="InterPro" id="IPR036595">
    <property type="entry name" value="A-macroglobulin_rcpt-bd_sf"/>
</dbReference>
<name>A0A2P1L4D6_LEPSQ</name>
<feature type="domain" description="NTR" evidence="6">
    <location>
        <begin position="1525"/>
        <end position="1673"/>
    </location>
</feature>
<dbReference type="InterPro" id="IPR050473">
    <property type="entry name" value="A2M/Complement_sys"/>
</dbReference>
<dbReference type="PANTHER" id="PTHR11412">
    <property type="entry name" value="MACROGLOBULIN / COMPLEMENT"/>
    <property type="match status" value="1"/>
</dbReference>
<evidence type="ECO:0000259" key="6">
    <source>
        <dbReference type="PROSITE" id="PS50189"/>
    </source>
</evidence>
<dbReference type="Gene3D" id="1.50.10.20">
    <property type="match status" value="1"/>
</dbReference>
<evidence type="ECO:0000256" key="1">
    <source>
        <dbReference type="ARBA" id="ARBA00004613"/>
    </source>
</evidence>
<dbReference type="SUPFAM" id="SSF49410">
    <property type="entry name" value="Alpha-macroglobulin receptor domain"/>
    <property type="match status" value="1"/>
</dbReference>
<sequence length="1675" mass="185866">MEGPGLLMVLVLLAISSHVTATRLFVVAPNMFNIGEMETVSVLVTGLNKKTPVTLTVRTPGTNAVHYNAVSAQLDPNKQKILQVRVNGALLGEVDDNGRQYVKLRAQCPDINFDKETHILVSRRTGTVFLQTDKPIYSPGQSVIIRVFALDEQRLGTDMPIRVQLKNPQGIITTREVGNTQKGYFMLKHTLSDRPLQGNWTVLADYGENFSQSREVKIEVKKYVLPHFHVRVLDLPEYIDSNTQQLSGRVVARYSFAAPVVGMAKVMMRVVRDGEATYLTVKRTALMFGEGQFSLSRQELEGDGAIPTLIGEGARLQVEATVTETSTGIRESVVTPGCPFTDSPYRVTFDGTSASFMPGLPFGVYMRVQHINGLPAAEKTLHVTAVDSRGRPLQVDQDNNENLDPVTDKGGRHLHYFTVSNAASPITIKVKVQGDAGESRLVVPVTSMAEYMLVRPRDKAILTPGRPAYFEADLTERKNMEQLQYMLVSGGRILDVAEERNKDSHYITFSRHVDFSMTPSVRLVAWYFTKRGQLVSASTTLPVETKCKTEAHVGRMDRKDGLTNPIKPLDQFRLAFRGPIGAKVAVMAVDKSIYFLNNRSQLTRKTFFDEFMTRDLGCAAGGGMNATDVFHLAGLAVLSNSDRTPHREQEKCRSEVRSRRKRSANNEGEGPADSVCCDAGNGFAANLTNIPHNLHEMRTTCYRASNQTRLNYRECRNTFVRCCVKRLVARYESSQEHGRSDNDLGDSESDEFLEDEKQVTPREDFPESWMIFSDLTLPRSGQLTKEYTLPGTVTTWVIQAVTMSDTEGMCVATPFEQVVKKDLFVRLHLPHTAVQGEQIELAATVYKLTPGDTRIKVGLLGREGSCSDAPVNALSSQILRVQGSNSVTARWPYVPMETGELPVTVKLFSQFSSPDIVTKTLKVVPSGDLVVAPILQITQDPSGRLSTVRQWAGRAGAHSYTALKDTTTKVQINTLKLRLPAEALADTAIVKFSLIGDVMTPVVEGLAHGVEAHLHKAGGCGEQTMARVGPTVFAAEYLRRANLLTPALEADAVNKIKQGVNHMLRYRKPDGSFSVWTTHPSNVWLTAFALKTFVQARTFTDQVDEGMLRSGFAWLMTQNTAVGLFDKVGLVHHRNMAGGTKGQLSTTAYVYIAMMEAGIYQQHTAELDPAMNHLAVSAQTENDPYTLAIVSYALAKRNHTQAAAINRRLLSKARVLPGTQPPQMYWPTTGLPQPLGSELEVETAGYAVLAQLAVGHVTGSNAIVEWLIRQRYGGPVFKSTQSTVVSLQALSLYSSMARRDDLRMKCRLTSIQDNRLIKQMELTHANRLVQQTVEVTDQLGEDLTLRCEGEGILHAAIETSYYSTKTNDDLCAFNITAAASSKNIAGTSSFGIRVCTRLRDASNQLAMPMIDVGIGSGFIPVNRTLQLVLNTPEVDFFEVNDRSVVFYLNKIPSTKDLCLDFDVKEEVKVENVRPVPVKVYAYYEPDKLHCRKFYDPTGGDDSMLHVSCDKERGYCKCLENACPPCYGYDAASAKPLKTKKLLINAACGPDSTFDYVFKARLVRMEDVGGELKLTMMITSVAKEGTEHRDDLEGEERTFFAPTKCKSCRYEEGKNYIIMGEDAKSVKDGDPEYHISPQSYLLRLYTRSEGRTWEMRSINRAHKQFLDHIKEKNCST</sequence>
<dbReference type="Gene3D" id="2.60.40.1940">
    <property type="match status" value="1"/>
</dbReference>
<dbReference type="PANTHER" id="PTHR11412:SF166">
    <property type="entry name" value="NTR DOMAIN-CONTAINING PROTEIN"/>
    <property type="match status" value="1"/>
</dbReference>
<dbReference type="SMART" id="SM01359">
    <property type="entry name" value="A2M_N_2"/>
    <property type="match status" value="1"/>
</dbReference>
<dbReference type="SUPFAM" id="SSF50242">
    <property type="entry name" value="TIMP-like"/>
    <property type="match status" value="1"/>
</dbReference>
<dbReference type="SMART" id="SM01360">
    <property type="entry name" value="A2M"/>
    <property type="match status" value="1"/>
</dbReference>
<dbReference type="InterPro" id="IPR018933">
    <property type="entry name" value="Netrin_module_non-TIMP"/>
</dbReference>
<evidence type="ECO:0000256" key="5">
    <source>
        <dbReference type="SAM" id="SignalP"/>
    </source>
</evidence>
<proteinExistence type="evidence at transcript level"/>
<dbReference type="InterPro" id="IPR009048">
    <property type="entry name" value="A-macroglobulin_rcpt-bd"/>
</dbReference>
<dbReference type="InterPro" id="IPR001599">
    <property type="entry name" value="Macroglobln_a2"/>
</dbReference>
<dbReference type="Pfam" id="PF17791">
    <property type="entry name" value="MG3"/>
    <property type="match status" value="1"/>
</dbReference>
<dbReference type="InterPro" id="IPR011626">
    <property type="entry name" value="Alpha-macroglobulin_TED"/>
</dbReference>
<dbReference type="Pfam" id="PF07678">
    <property type="entry name" value="TED_complement"/>
    <property type="match status" value="1"/>
</dbReference>
<feature type="chain" id="PRO_5015121958" evidence="5">
    <location>
        <begin position="22"/>
        <end position="1675"/>
    </location>
</feature>
<dbReference type="Pfam" id="PF01759">
    <property type="entry name" value="NTR"/>
    <property type="match status" value="1"/>
</dbReference>
<keyword evidence="3" id="KW-1015">Disulfide bond</keyword>
<dbReference type="InterPro" id="IPR002890">
    <property type="entry name" value="MG2"/>
</dbReference>
<dbReference type="Gene3D" id="6.20.50.160">
    <property type="match status" value="1"/>
</dbReference>
<dbReference type="Pfam" id="PF07703">
    <property type="entry name" value="A2M_BRD"/>
    <property type="match status" value="1"/>
</dbReference>
<dbReference type="Gene3D" id="2.60.40.10">
    <property type="entry name" value="Immunoglobulins"/>
    <property type="match status" value="2"/>
</dbReference>
<dbReference type="InterPro" id="IPR041425">
    <property type="entry name" value="C3/4/5_MG1"/>
</dbReference>
<feature type="compositionally biased region" description="Acidic residues" evidence="4">
    <location>
        <begin position="743"/>
        <end position="754"/>
    </location>
</feature>
<keyword evidence="5" id="KW-0732">Signal</keyword>
<dbReference type="Gene3D" id="2.20.130.20">
    <property type="match status" value="1"/>
</dbReference>
<evidence type="ECO:0000256" key="3">
    <source>
        <dbReference type="ARBA" id="ARBA00023157"/>
    </source>
</evidence>
<comment type="subcellular location">
    <subcellularLocation>
        <location evidence="1">Secreted</location>
    </subcellularLocation>
</comment>
<dbReference type="GO" id="GO:0004866">
    <property type="term" value="F:endopeptidase inhibitor activity"/>
    <property type="evidence" value="ECO:0007669"/>
    <property type="project" value="InterPro"/>
</dbReference>
<dbReference type="Gene3D" id="2.60.40.690">
    <property type="entry name" value="Alpha-macroglobulin, receptor-binding domain"/>
    <property type="match status" value="1"/>
</dbReference>
<dbReference type="SMART" id="SM01419">
    <property type="entry name" value="Thiol-ester_cl"/>
    <property type="match status" value="1"/>
</dbReference>
<feature type="region of interest" description="Disordered" evidence="4">
    <location>
        <begin position="734"/>
        <end position="760"/>
    </location>
</feature>
<feature type="region of interest" description="Disordered" evidence="4">
    <location>
        <begin position="641"/>
        <end position="672"/>
    </location>
</feature>
<organism evidence="7">
    <name type="scientific">Lepidonotus squamatus</name>
    <name type="common">Rusty scaleworm</name>
    <name type="synonym">Aphrodita squamata</name>
    <dbReference type="NCBI Taxonomy" id="222003"/>
    <lineage>
        <taxon>Eukaryota</taxon>
        <taxon>Metazoa</taxon>
        <taxon>Spiralia</taxon>
        <taxon>Lophotrochozoa</taxon>
        <taxon>Annelida</taxon>
        <taxon>Polychaeta</taxon>
        <taxon>Errantia</taxon>
        <taxon>Phyllodocida</taxon>
        <taxon>Polynoidae</taxon>
        <taxon>Lepidonotus</taxon>
    </lineage>
</organism>
<dbReference type="InterPro" id="IPR001134">
    <property type="entry name" value="Netrin_domain"/>
</dbReference>
<dbReference type="SUPFAM" id="SSF48239">
    <property type="entry name" value="Terpenoid cyclases/Protein prenyltransferases"/>
    <property type="match status" value="1"/>
</dbReference>
<accession>A0A2P1L4D6</accession>
<evidence type="ECO:0000256" key="2">
    <source>
        <dbReference type="ARBA" id="ARBA00022525"/>
    </source>
</evidence>
<dbReference type="InterPro" id="IPR011625">
    <property type="entry name" value="A2M_N_BRD"/>
</dbReference>
<keyword evidence="2" id="KW-0964">Secreted</keyword>
<evidence type="ECO:0000313" key="7">
    <source>
        <dbReference type="EMBL" id="AVP12668.1"/>
    </source>
</evidence>
<dbReference type="SMART" id="SM00643">
    <property type="entry name" value="C345C"/>
    <property type="match status" value="1"/>
</dbReference>
<dbReference type="InterPro" id="IPR041555">
    <property type="entry name" value="MG3"/>
</dbReference>
<dbReference type="GO" id="GO:0005615">
    <property type="term" value="C:extracellular space"/>
    <property type="evidence" value="ECO:0007669"/>
    <property type="project" value="InterPro"/>
</dbReference>
<dbReference type="Pfam" id="PF01835">
    <property type="entry name" value="MG2"/>
    <property type="match status" value="1"/>
</dbReference>
<feature type="compositionally biased region" description="Basic and acidic residues" evidence="4">
    <location>
        <begin position="643"/>
        <end position="657"/>
    </location>
</feature>
<dbReference type="Pfam" id="PF17790">
    <property type="entry name" value="MG1"/>
    <property type="match status" value="1"/>
</dbReference>
<dbReference type="Gene3D" id="2.40.50.120">
    <property type="match status" value="1"/>
</dbReference>
<feature type="signal peptide" evidence="5">
    <location>
        <begin position="1"/>
        <end position="21"/>
    </location>
</feature>